<gene>
    <name evidence="4" type="ORF">C6N75_09260</name>
</gene>
<evidence type="ECO:0000313" key="5">
    <source>
        <dbReference type="Proteomes" id="UP000239322"/>
    </source>
</evidence>
<feature type="domain" description="DUF3048" evidence="3">
    <location>
        <begin position="278"/>
        <end position="391"/>
    </location>
</feature>
<organism evidence="4 5">
    <name type="scientific">Streptomyces solincola</name>
    <dbReference type="NCBI Taxonomy" id="2100817"/>
    <lineage>
        <taxon>Bacteria</taxon>
        <taxon>Bacillati</taxon>
        <taxon>Actinomycetota</taxon>
        <taxon>Actinomycetes</taxon>
        <taxon>Kitasatosporales</taxon>
        <taxon>Streptomycetaceae</taxon>
        <taxon>Streptomyces</taxon>
    </lineage>
</organism>
<proteinExistence type="predicted"/>
<dbReference type="Proteomes" id="UP000239322">
    <property type="component" value="Unassembled WGS sequence"/>
</dbReference>
<name>A0A2S9PYK7_9ACTN</name>
<accession>A0A2S9PYK7</accession>
<keyword evidence="5" id="KW-1185">Reference proteome</keyword>
<dbReference type="AlphaFoldDB" id="A0A2S9PYK7"/>
<sequence>MESGHGGGHATGHGGEDGTAPGNGPGSGQRGGYGAGRRGRLGAGRAPVHEATSGDGPGRAGGLGTSHRAGRRVRRGRWRSGALGAALCAALAVSLTGCPASAPDRTAPTGPAQAVSPFTGLPQRAAAPVLAVKIDNVRPARPHTGLGAADLVYAEQVEAGQSRLLAVFSSRLPPRVGPVRSAREADLELLRQFGRPALAYSGAQSALIPLIEAAPLHPLPPESAPEAYQRGDDRPAPHNLYLRPRTALDAAPDAGTARDIGLRFGAAPPGGEPVTAHTVRFPAARFTFTWSPGERRWLIAMDGAPARTTDGGPLTAATVVVQYTDIRPSRFADRWGSVSPYTETTGSGTALVLRDGRGHQARWNRPGAGAGTSFTTPDGRPLAFAPGPVWIVLAPK</sequence>
<reference evidence="4 5" key="1">
    <citation type="submission" date="2018-03" db="EMBL/GenBank/DDBJ databases">
        <title>Novel Streptomyces sp. from soil.</title>
        <authorList>
            <person name="Tan G.Y.A."/>
            <person name="Lee Z.Y."/>
        </authorList>
    </citation>
    <scope>NUCLEOTIDE SEQUENCE [LARGE SCALE GENOMIC DNA]</scope>
    <source>
        <strain evidence="4 5">ST5x</strain>
    </source>
</reference>
<comment type="caution">
    <text evidence="4">The sequence shown here is derived from an EMBL/GenBank/DDBJ whole genome shotgun (WGS) entry which is preliminary data.</text>
</comment>
<feature type="compositionally biased region" description="Gly residues" evidence="1">
    <location>
        <begin position="21"/>
        <end position="36"/>
    </location>
</feature>
<evidence type="ECO:0000313" key="4">
    <source>
        <dbReference type="EMBL" id="PRH79488.1"/>
    </source>
</evidence>
<evidence type="ECO:0000256" key="1">
    <source>
        <dbReference type="SAM" id="MobiDB-lite"/>
    </source>
</evidence>
<feature type="compositionally biased region" description="Gly residues" evidence="1">
    <location>
        <begin position="1"/>
        <end position="13"/>
    </location>
</feature>
<feature type="domain" description="DUF3048" evidence="2">
    <location>
        <begin position="119"/>
        <end position="254"/>
    </location>
</feature>
<dbReference type="InterPro" id="IPR035328">
    <property type="entry name" value="DUF3048_C"/>
</dbReference>
<dbReference type="Pfam" id="PF17479">
    <property type="entry name" value="DUF3048_C"/>
    <property type="match status" value="1"/>
</dbReference>
<evidence type="ECO:0000259" key="2">
    <source>
        <dbReference type="Pfam" id="PF11258"/>
    </source>
</evidence>
<dbReference type="Gene3D" id="3.50.90.10">
    <property type="entry name" value="YerB-like"/>
    <property type="match status" value="1"/>
</dbReference>
<dbReference type="InterPro" id="IPR021416">
    <property type="entry name" value="DUF3048_N"/>
</dbReference>
<dbReference type="RefSeq" id="WP_105868382.1">
    <property type="nucleotide sequence ID" value="NZ_PVLV01000115.1"/>
</dbReference>
<dbReference type="OrthoDB" id="9779102at2"/>
<feature type="compositionally biased region" description="Gly residues" evidence="1">
    <location>
        <begin position="55"/>
        <end position="64"/>
    </location>
</feature>
<dbReference type="InterPro" id="IPR023158">
    <property type="entry name" value="YerB-like_sf"/>
</dbReference>
<feature type="region of interest" description="Disordered" evidence="1">
    <location>
        <begin position="1"/>
        <end position="75"/>
    </location>
</feature>
<evidence type="ECO:0000259" key="3">
    <source>
        <dbReference type="Pfam" id="PF17479"/>
    </source>
</evidence>
<dbReference type="EMBL" id="PVLV01000115">
    <property type="protein sequence ID" value="PRH79488.1"/>
    <property type="molecule type" value="Genomic_DNA"/>
</dbReference>
<dbReference type="Pfam" id="PF11258">
    <property type="entry name" value="DUF3048"/>
    <property type="match status" value="1"/>
</dbReference>
<dbReference type="SUPFAM" id="SSF159774">
    <property type="entry name" value="YerB-like"/>
    <property type="match status" value="1"/>
</dbReference>
<protein>
    <submittedName>
        <fullName evidence="4">DUF3048 domain-containing protein</fullName>
    </submittedName>
</protein>